<gene>
    <name evidence="2" type="ORF">RM190_22440</name>
</gene>
<keyword evidence="3" id="KW-1185">Reference proteome</keyword>
<dbReference type="Proteomes" id="UP001251085">
    <property type="component" value="Unassembled WGS sequence"/>
</dbReference>
<organism evidence="2 3">
    <name type="scientific">Paracoccus broussonetiae</name>
    <dbReference type="NCBI Taxonomy" id="3075834"/>
    <lineage>
        <taxon>Bacteria</taxon>
        <taxon>Pseudomonadati</taxon>
        <taxon>Pseudomonadota</taxon>
        <taxon>Alphaproteobacteria</taxon>
        <taxon>Rhodobacterales</taxon>
        <taxon>Paracoccaceae</taxon>
        <taxon>Paracoccus</taxon>
    </lineage>
</organism>
<protein>
    <recommendedName>
        <fullName evidence="4">AraC family transcriptional regulator</fullName>
    </recommendedName>
</protein>
<dbReference type="EMBL" id="JAVRQI010000028">
    <property type="protein sequence ID" value="MDT1064633.1"/>
    <property type="molecule type" value="Genomic_DNA"/>
</dbReference>
<evidence type="ECO:0000256" key="1">
    <source>
        <dbReference type="SAM" id="MobiDB-lite"/>
    </source>
</evidence>
<feature type="region of interest" description="Disordered" evidence="1">
    <location>
        <begin position="216"/>
        <end position="235"/>
    </location>
</feature>
<sequence length="258" mass="27592">MLDISSDLQQPSGWLTSPICRIEDLRDAVRGAGLDAVQMSRGMLDGSLAFLQIDDLQMTSGLINGKVGLTGPLSEDCITFGIGLRIPPGCRHWHHELGTGAFGLFLEGDEHASLYPPGSPYVALTLHEEQLIELAAQEERVVDRSTLGGTGFRPETLLDAVVAALAHQMDLVHHGVHGAGVDVPTAMLRLAISAYSRAPGIGSRAAAMRTETRLRPVADPQRPPGFRPKGGGINREPWDGLEAARTTFHLPGGTFPLD</sequence>
<name>A0ABU3EK50_9RHOB</name>
<evidence type="ECO:0000313" key="3">
    <source>
        <dbReference type="Proteomes" id="UP001251085"/>
    </source>
</evidence>
<evidence type="ECO:0008006" key="4">
    <source>
        <dbReference type="Google" id="ProtNLM"/>
    </source>
</evidence>
<evidence type="ECO:0000313" key="2">
    <source>
        <dbReference type="EMBL" id="MDT1064633.1"/>
    </source>
</evidence>
<proteinExistence type="predicted"/>
<reference evidence="3" key="1">
    <citation type="submission" date="2023-07" db="EMBL/GenBank/DDBJ databases">
        <title>Characterization of two Paracoccaceae strains isolated from Phycosphere and proposal of Xinfangfangia lacusdiani sp. nov.</title>
        <authorList>
            <person name="Deng Y."/>
            <person name="Zhang Y.Q."/>
        </authorList>
    </citation>
    <scope>NUCLEOTIDE SEQUENCE [LARGE SCALE GENOMIC DNA]</scope>
    <source>
        <strain evidence="3">CPCC 101403</strain>
    </source>
</reference>
<accession>A0ABU3EK50</accession>
<comment type="caution">
    <text evidence="2">The sequence shown here is derived from an EMBL/GenBank/DDBJ whole genome shotgun (WGS) entry which is preliminary data.</text>
</comment>
<dbReference type="RefSeq" id="WP_311761718.1">
    <property type="nucleotide sequence ID" value="NZ_JAVRQI010000028.1"/>
</dbReference>